<evidence type="ECO:0000259" key="7">
    <source>
        <dbReference type="Pfam" id="PF06271"/>
    </source>
</evidence>
<evidence type="ECO:0000256" key="3">
    <source>
        <dbReference type="ARBA" id="ARBA00022692"/>
    </source>
</evidence>
<dbReference type="KEGG" id="tvr:TVD_02605"/>
<evidence type="ECO:0000256" key="5">
    <source>
        <dbReference type="ARBA" id="ARBA00023136"/>
    </source>
</evidence>
<accession>A0A0G3FZG8</accession>
<dbReference type="Proteomes" id="UP000064201">
    <property type="component" value="Chromosome"/>
</dbReference>
<evidence type="ECO:0000313" key="8">
    <source>
        <dbReference type="EMBL" id="AKJ94333.1"/>
    </source>
</evidence>
<evidence type="ECO:0000256" key="6">
    <source>
        <dbReference type="SAM" id="Phobius"/>
    </source>
</evidence>
<dbReference type="PANTHER" id="PTHR36115:SF10">
    <property type="entry name" value="RDD DOMAIN-CONTAINING PROTEIN"/>
    <property type="match status" value="1"/>
</dbReference>
<dbReference type="InterPro" id="IPR051791">
    <property type="entry name" value="Pra-immunoreactive"/>
</dbReference>
<keyword evidence="3 6" id="KW-0812">Transmembrane</keyword>
<gene>
    <name evidence="8" type="ORF">TVD_02605</name>
</gene>
<dbReference type="STRING" id="106634.TVD_02605"/>
<feature type="transmembrane region" description="Helical" evidence="6">
    <location>
        <begin position="128"/>
        <end position="146"/>
    </location>
</feature>
<organism evidence="8 9">
    <name type="scientific">Thioalkalivibrio versutus</name>
    <dbReference type="NCBI Taxonomy" id="106634"/>
    <lineage>
        <taxon>Bacteria</taxon>
        <taxon>Pseudomonadati</taxon>
        <taxon>Pseudomonadota</taxon>
        <taxon>Gammaproteobacteria</taxon>
        <taxon>Chromatiales</taxon>
        <taxon>Ectothiorhodospiraceae</taxon>
        <taxon>Thioalkalivibrio</taxon>
    </lineage>
</organism>
<keyword evidence="4 6" id="KW-1133">Transmembrane helix</keyword>
<keyword evidence="5 6" id="KW-0472">Membrane</keyword>
<protein>
    <submittedName>
        <fullName evidence="8">Transporter</fullName>
    </submittedName>
</protein>
<keyword evidence="9" id="KW-1185">Reference proteome</keyword>
<feature type="transmembrane region" description="Helical" evidence="6">
    <location>
        <begin position="20"/>
        <end position="43"/>
    </location>
</feature>
<evidence type="ECO:0000256" key="2">
    <source>
        <dbReference type="ARBA" id="ARBA00022475"/>
    </source>
</evidence>
<comment type="subcellular location">
    <subcellularLocation>
        <location evidence="1">Cell membrane</location>
        <topology evidence="1">Multi-pass membrane protein</topology>
    </subcellularLocation>
</comment>
<dbReference type="PATRIC" id="fig|106634.4.peg.525"/>
<evidence type="ECO:0000256" key="1">
    <source>
        <dbReference type="ARBA" id="ARBA00004651"/>
    </source>
</evidence>
<feature type="transmembrane region" description="Helical" evidence="6">
    <location>
        <begin position="103"/>
        <end position="122"/>
    </location>
</feature>
<reference evidence="8 9" key="1">
    <citation type="submission" date="2015-04" db="EMBL/GenBank/DDBJ databases">
        <title>Complete Sequence for the Genome of the Thioalkalivibrio versutus D301.</title>
        <authorList>
            <person name="Mu T."/>
            <person name="Zhou J."/>
            <person name="Xu X."/>
        </authorList>
    </citation>
    <scope>NUCLEOTIDE SEQUENCE [LARGE SCALE GENOMIC DNA]</scope>
    <source>
        <strain evidence="8 9">D301</strain>
    </source>
</reference>
<dbReference type="PANTHER" id="PTHR36115">
    <property type="entry name" value="PROLINE-RICH ANTIGEN HOMOLOG-RELATED"/>
    <property type="match status" value="1"/>
</dbReference>
<dbReference type="InterPro" id="IPR010432">
    <property type="entry name" value="RDD"/>
</dbReference>
<proteinExistence type="predicted"/>
<feature type="domain" description="RDD" evidence="7">
    <location>
        <begin position="15"/>
        <end position="158"/>
    </location>
</feature>
<dbReference type="OrthoDB" id="9793824at2"/>
<feature type="transmembrane region" description="Helical" evidence="6">
    <location>
        <begin position="55"/>
        <end position="72"/>
    </location>
</feature>
<sequence>MTETAASSVDGQPTSLLRRLAAIVYDALLLVAIWMVLGLLVVVLGNTTGLYSPRVHFVLNLIVAWGFFYWFWTRTGQTLGMQAWNIQLRTEAGHAVNAWQATLRYLVAVAQWLVILMAIWAVREHGAVAITVVTAAALFALGLSQFHPRRWMLHDWLSSTELVRIQGLAKPRWKQNRKS</sequence>
<dbReference type="RefSeq" id="WP_047250732.1">
    <property type="nucleotide sequence ID" value="NZ_CP011367.1"/>
</dbReference>
<evidence type="ECO:0000313" key="9">
    <source>
        <dbReference type="Proteomes" id="UP000064201"/>
    </source>
</evidence>
<dbReference type="EMBL" id="CP011367">
    <property type="protein sequence ID" value="AKJ94333.1"/>
    <property type="molecule type" value="Genomic_DNA"/>
</dbReference>
<dbReference type="GO" id="GO:0005886">
    <property type="term" value="C:plasma membrane"/>
    <property type="evidence" value="ECO:0007669"/>
    <property type="project" value="UniProtKB-SubCell"/>
</dbReference>
<dbReference type="AlphaFoldDB" id="A0A0G3FZG8"/>
<keyword evidence="2" id="KW-1003">Cell membrane</keyword>
<evidence type="ECO:0000256" key="4">
    <source>
        <dbReference type="ARBA" id="ARBA00022989"/>
    </source>
</evidence>
<name>A0A0G3FZG8_9GAMM</name>
<dbReference type="Pfam" id="PF06271">
    <property type="entry name" value="RDD"/>
    <property type="match status" value="1"/>
</dbReference>